<reference evidence="4" key="1">
    <citation type="submission" date="2022-08" db="EMBL/GenBank/DDBJ databases">
        <authorList>
            <person name="Deng Y."/>
            <person name="Han X.-F."/>
            <person name="Zhang Y.-Q."/>
        </authorList>
    </citation>
    <scope>NUCLEOTIDE SEQUENCE</scope>
    <source>
        <strain evidence="4">CPCC 203386</strain>
    </source>
</reference>
<dbReference type="InterPro" id="IPR036869">
    <property type="entry name" value="J_dom_sf"/>
</dbReference>
<evidence type="ECO:0000259" key="3">
    <source>
        <dbReference type="PROSITE" id="PS50965"/>
    </source>
</evidence>
<protein>
    <submittedName>
        <fullName evidence="4">DnaJ domain-containing protein</fullName>
    </submittedName>
</protein>
<proteinExistence type="predicted"/>
<dbReference type="InterPro" id="IPR001623">
    <property type="entry name" value="DnaJ_domain"/>
</dbReference>
<dbReference type="PROSITE" id="PS50965">
    <property type="entry name" value="NERD"/>
    <property type="match status" value="1"/>
</dbReference>
<feature type="domain" description="NERD" evidence="3">
    <location>
        <begin position="160"/>
        <end position="272"/>
    </location>
</feature>
<keyword evidence="5" id="KW-1185">Reference proteome</keyword>
<accession>A0ABT2H150</accession>
<feature type="compositionally biased region" description="Low complexity" evidence="1">
    <location>
        <begin position="103"/>
        <end position="112"/>
    </location>
</feature>
<feature type="compositionally biased region" description="Low complexity" evidence="1">
    <location>
        <begin position="82"/>
        <end position="95"/>
    </location>
</feature>
<evidence type="ECO:0000313" key="5">
    <source>
        <dbReference type="Proteomes" id="UP001165586"/>
    </source>
</evidence>
<dbReference type="InterPro" id="IPR011528">
    <property type="entry name" value="NERD"/>
</dbReference>
<dbReference type="PROSITE" id="PS50076">
    <property type="entry name" value="DNAJ_2"/>
    <property type="match status" value="1"/>
</dbReference>
<feature type="domain" description="J" evidence="2">
    <location>
        <begin position="9"/>
        <end position="70"/>
    </location>
</feature>
<dbReference type="Gene3D" id="1.10.287.110">
    <property type="entry name" value="DnaJ domain"/>
    <property type="match status" value="1"/>
</dbReference>
<sequence>MSDSPAAQTPYEVLGVDPQASHDELRRAYRRLLRATHPDTGGTAARFTAVQHAWERVGTPEDRAAYDQGHGARTMAPDAPTAHAAGASGSSSTPGAGFGGSGRARSSSVRARSYGHPGGQEREQYLTLLREWVGRGVTVSDPYDPGLVRSAPREIRGWLAKAIAEESTAGLVSNLGIGFTIWNNVLTGRSIGGVPETIDHVVLGPAGLFAIQSEDWGGEVRLRKGEIVGEGVHPDAEPLHELSRGARALGRSLGVKFTCLVVVVPDDALAEPVLSVERGRLAGSVVVRRSLLPQLLRNGVGTADRTSIDRAFELRPRLQRGIRLA</sequence>
<evidence type="ECO:0000313" key="4">
    <source>
        <dbReference type="EMBL" id="MCS5733647.1"/>
    </source>
</evidence>
<dbReference type="SMART" id="SM00271">
    <property type="entry name" value="DnaJ"/>
    <property type="match status" value="1"/>
</dbReference>
<dbReference type="Pfam" id="PF00226">
    <property type="entry name" value="DnaJ"/>
    <property type="match status" value="1"/>
</dbReference>
<evidence type="ECO:0000259" key="2">
    <source>
        <dbReference type="PROSITE" id="PS50076"/>
    </source>
</evidence>
<evidence type="ECO:0000256" key="1">
    <source>
        <dbReference type="SAM" id="MobiDB-lite"/>
    </source>
</evidence>
<dbReference type="InterPro" id="IPR052276">
    <property type="entry name" value="Diphthamide-biosynth_chaperone"/>
</dbReference>
<dbReference type="EMBL" id="JANLCJ010000002">
    <property type="protein sequence ID" value="MCS5733647.1"/>
    <property type="molecule type" value="Genomic_DNA"/>
</dbReference>
<dbReference type="PANTHER" id="PTHR44240">
    <property type="entry name" value="DNAJ DOMAIN (PROKARYOTIC HEAT SHOCK PROTEIN)-RELATED"/>
    <property type="match status" value="1"/>
</dbReference>
<dbReference type="Pfam" id="PF08378">
    <property type="entry name" value="NERD"/>
    <property type="match status" value="1"/>
</dbReference>
<dbReference type="PRINTS" id="PR00625">
    <property type="entry name" value="JDOMAIN"/>
</dbReference>
<organism evidence="4 5">
    <name type="scientific">Herbiconiux daphne</name>
    <dbReference type="NCBI Taxonomy" id="2970914"/>
    <lineage>
        <taxon>Bacteria</taxon>
        <taxon>Bacillati</taxon>
        <taxon>Actinomycetota</taxon>
        <taxon>Actinomycetes</taxon>
        <taxon>Micrococcales</taxon>
        <taxon>Microbacteriaceae</taxon>
        <taxon>Herbiconiux</taxon>
    </lineage>
</organism>
<comment type="caution">
    <text evidence="4">The sequence shown here is derived from an EMBL/GenBank/DDBJ whole genome shotgun (WGS) entry which is preliminary data.</text>
</comment>
<feature type="region of interest" description="Disordered" evidence="1">
    <location>
        <begin position="71"/>
        <end position="120"/>
    </location>
</feature>
<dbReference type="PANTHER" id="PTHR44240:SF10">
    <property type="entry name" value="J DOMAIN-CONTAINING PROTEIN"/>
    <property type="match status" value="1"/>
</dbReference>
<dbReference type="Proteomes" id="UP001165586">
    <property type="component" value="Unassembled WGS sequence"/>
</dbReference>
<gene>
    <name evidence="4" type="ORF">N1032_07835</name>
</gene>
<name>A0ABT2H150_9MICO</name>
<dbReference type="SUPFAM" id="SSF46565">
    <property type="entry name" value="Chaperone J-domain"/>
    <property type="match status" value="1"/>
</dbReference>
<dbReference type="RefSeq" id="WP_259538464.1">
    <property type="nucleotide sequence ID" value="NZ_JANLCJ010000002.1"/>
</dbReference>